<accession>A0A5N6NVC6</accession>
<feature type="compositionally biased region" description="Basic residues" evidence="1">
    <location>
        <begin position="26"/>
        <end position="37"/>
    </location>
</feature>
<dbReference type="GO" id="GO:0071763">
    <property type="term" value="P:nuclear membrane organization"/>
    <property type="evidence" value="ECO:0007669"/>
    <property type="project" value="TreeGrafter"/>
</dbReference>
<name>A0A5N6NVC6_9ASTR</name>
<evidence type="ECO:0000313" key="2">
    <source>
        <dbReference type="EMBL" id="KAD5317768.1"/>
    </source>
</evidence>
<dbReference type="PANTHER" id="PTHR33416:SF18">
    <property type="entry name" value="NUCLEOPORIN-LIKE PROTEIN"/>
    <property type="match status" value="1"/>
</dbReference>
<gene>
    <name evidence="2" type="ORF">E3N88_17714</name>
</gene>
<feature type="compositionally biased region" description="Polar residues" evidence="1">
    <location>
        <begin position="421"/>
        <end position="439"/>
    </location>
</feature>
<dbReference type="PANTHER" id="PTHR33416">
    <property type="entry name" value="NUCLEAR PORE COMPLEX PROTEIN NUP1"/>
    <property type="match status" value="1"/>
</dbReference>
<dbReference type="GO" id="GO:0005635">
    <property type="term" value="C:nuclear envelope"/>
    <property type="evidence" value="ECO:0007669"/>
    <property type="project" value="TreeGrafter"/>
</dbReference>
<dbReference type="EMBL" id="SZYD01000009">
    <property type="protein sequence ID" value="KAD5317768.1"/>
    <property type="molecule type" value="Genomic_DNA"/>
</dbReference>
<dbReference type="AlphaFoldDB" id="A0A5N6NVC6"/>
<feature type="region of interest" description="Disordered" evidence="1">
    <location>
        <begin position="326"/>
        <end position="359"/>
    </location>
</feature>
<evidence type="ECO:0008006" key="4">
    <source>
        <dbReference type="Google" id="ProtNLM"/>
    </source>
</evidence>
<evidence type="ECO:0000256" key="1">
    <source>
        <dbReference type="SAM" id="MobiDB-lite"/>
    </source>
</evidence>
<keyword evidence="3" id="KW-1185">Reference proteome</keyword>
<feature type="region of interest" description="Disordered" evidence="1">
    <location>
        <begin position="421"/>
        <end position="459"/>
    </location>
</feature>
<comment type="caution">
    <text evidence="2">The sequence shown here is derived from an EMBL/GenBank/DDBJ whole genome shotgun (WGS) entry which is preliminary data.</text>
</comment>
<feature type="region of interest" description="Disordered" evidence="1">
    <location>
        <begin position="505"/>
        <end position="533"/>
    </location>
</feature>
<reference evidence="2 3" key="1">
    <citation type="submission" date="2019-05" db="EMBL/GenBank/DDBJ databases">
        <title>Mikania micrantha, genome provides insights into the molecular mechanism of rapid growth.</title>
        <authorList>
            <person name="Liu B."/>
        </authorList>
    </citation>
    <scope>NUCLEOTIDE SEQUENCE [LARGE SCALE GENOMIC DNA]</scope>
    <source>
        <strain evidence="2">NLD-2019</strain>
        <tissue evidence="2">Leaf</tissue>
    </source>
</reference>
<dbReference type="OrthoDB" id="653151at2759"/>
<protein>
    <recommendedName>
        <fullName evidence="4">Nuclear pore complex protein NUP1</fullName>
    </recommendedName>
</protein>
<feature type="region of interest" description="Disordered" evidence="1">
    <location>
        <begin position="199"/>
        <end position="230"/>
    </location>
</feature>
<feature type="region of interest" description="Disordered" evidence="1">
    <location>
        <begin position="1"/>
        <end position="63"/>
    </location>
</feature>
<proteinExistence type="predicted"/>
<dbReference type="Proteomes" id="UP000326396">
    <property type="component" value="Linkage Group LG17"/>
</dbReference>
<sequence length="722" mass="78424">MENSTPSSSASPYPARAGAGAGAGGKFRKPPVSRKRPSTPYDRPPPTPANNESYESKDGGGGWLSKLVVTPARRLIVSGATRFLPLFFSKSESSVSDEYEDDLSSDRDIEDVDATVNVLSDAKHALELGVSSRNAGPNNQEDKSKGILEHFNIQHDKSKKSIDDLGLDQIENLLKGKQFSQDESRRLMEILKSRLVDDSNAEGEEKEASVISQGKGKGSMLDPEIPSTSNISMRYDMETPRPCLQSNMHDEVAASPIDIAKAYMGSRASELGINTYSKKSTVGREPQSNDMFSSKPFFLTPSSKSSTYWPGAVVQNQQGYLTPQNQRNRYGLHNFPRTPYSRTKPKLNQLQGDGRSPNIPLTTFQQSRLQIKTSSDVMDGGYGSVGPIRRVRNKLASEPQSEGPSRLSSAQFVSSSSVSRNFTPVFQKNPGTSGITNLHTADKHEQTSKGEATPAGPSNETVRKILEHLDRHKPTPKEKAAELKLATEWKRSPSRDTIIMPAFAPPAAPDLQRSGASSDSKFLKEPDGGVSFRDQMKTSNAEIKTSTSVNDAATTGPSFVFKNRGVAAEKSILTNSKDKEKDQPWSFDNKINGQDLTRKRPSQPILKPISFKRPDAQQVVTSDNGRGFTFSFPATASSASEPPTPSIMPMFPPPAVPQSKELPAVPTYSFGMNRSGERVVFSFPSTSSASVDDGASDLKFNFGSGKKRVSFGLIGSDAIVIG</sequence>
<organism evidence="2 3">
    <name type="scientific">Mikania micrantha</name>
    <name type="common">bitter vine</name>
    <dbReference type="NCBI Taxonomy" id="192012"/>
    <lineage>
        <taxon>Eukaryota</taxon>
        <taxon>Viridiplantae</taxon>
        <taxon>Streptophyta</taxon>
        <taxon>Embryophyta</taxon>
        <taxon>Tracheophyta</taxon>
        <taxon>Spermatophyta</taxon>
        <taxon>Magnoliopsida</taxon>
        <taxon>eudicotyledons</taxon>
        <taxon>Gunneridae</taxon>
        <taxon>Pentapetalae</taxon>
        <taxon>asterids</taxon>
        <taxon>campanulids</taxon>
        <taxon>Asterales</taxon>
        <taxon>Asteraceae</taxon>
        <taxon>Asteroideae</taxon>
        <taxon>Heliantheae alliance</taxon>
        <taxon>Eupatorieae</taxon>
        <taxon>Mikania</taxon>
    </lineage>
</organism>
<feature type="compositionally biased region" description="Low complexity" evidence="1">
    <location>
        <begin position="1"/>
        <end position="18"/>
    </location>
</feature>
<feature type="region of interest" description="Disordered" evidence="1">
    <location>
        <begin position="395"/>
        <end position="414"/>
    </location>
</feature>
<feature type="region of interest" description="Disordered" evidence="1">
    <location>
        <begin position="573"/>
        <end position="607"/>
    </location>
</feature>
<feature type="compositionally biased region" description="Low complexity" evidence="1">
    <location>
        <begin position="405"/>
        <end position="414"/>
    </location>
</feature>
<evidence type="ECO:0000313" key="3">
    <source>
        <dbReference type="Proteomes" id="UP000326396"/>
    </source>
</evidence>